<feature type="compositionally biased region" description="Basic and acidic residues" evidence="2">
    <location>
        <begin position="1010"/>
        <end position="1034"/>
    </location>
</feature>
<evidence type="ECO:0000313" key="5">
    <source>
        <dbReference type="Proteomes" id="UP000325780"/>
    </source>
</evidence>
<evidence type="ECO:0000256" key="1">
    <source>
        <dbReference type="RuleBase" id="RU004560"/>
    </source>
</evidence>
<feature type="compositionally biased region" description="Acidic residues" evidence="2">
    <location>
        <begin position="635"/>
        <end position="647"/>
    </location>
</feature>
<organism evidence="4 5">
    <name type="scientific">Aspergillus avenaceus</name>
    <dbReference type="NCBI Taxonomy" id="36643"/>
    <lineage>
        <taxon>Eukaryota</taxon>
        <taxon>Fungi</taxon>
        <taxon>Dikarya</taxon>
        <taxon>Ascomycota</taxon>
        <taxon>Pezizomycotina</taxon>
        <taxon>Eurotiomycetes</taxon>
        <taxon>Eurotiomycetidae</taxon>
        <taxon>Eurotiales</taxon>
        <taxon>Aspergillaceae</taxon>
        <taxon>Aspergillus</taxon>
        <taxon>Aspergillus subgen. Circumdati</taxon>
    </lineage>
</organism>
<dbReference type="Gene3D" id="1.10.220.10">
    <property type="entry name" value="Annexin"/>
    <property type="match status" value="3"/>
</dbReference>
<name>A0A5N6TW09_ASPAV</name>
<evidence type="ECO:0000313" key="4">
    <source>
        <dbReference type="EMBL" id="KAE8150487.1"/>
    </source>
</evidence>
<dbReference type="PANTHER" id="PTHR18884">
    <property type="entry name" value="SEPTIN"/>
    <property type="match status" value="1"/>
</dbReference>
<dbReference type="EMBL" id="ML742093">
    <property type="protein sequence ID" value="KAE8150487.1"/>
    <property type="molecule type" value="Genomic_DNA"/>
</dbReference>
<feature type="compositionally biased region" description="Basic residues" evidence="2">
    <location>
        <begin position="1000"/>
        <end position="1009"/>
    </location>
</feature>
<feature type="compositionally biased region" description="Low complexity" evidence="2">
    <location>
        <begin position="659"/>
        <end position="676"/>
    </location>
</feature>
<sequence length="1386" mass="154869">MATATPGPRTPGHNDPFTDNSAVTENGTSVPKDQRRNSSLGFLRRSKSTEPLGDRKLSGSKSKKNPKAQVMDEELRRQQESMPKHAPRLPDLSPAPILESFGGEGNHENVAAPSVNASSLQQQHSSRNSMSTEYDPYARTESMTHRGRYSYASSAVSAVNNPRRLRRRKDPTPYNVLVIGARNSGKTSFLNFLRNSLAMPSHKHPSRPVEEMEYQGRHSSANQGYTSHYLETEIDGERVGLTLWDSQGFDRNIVDIQLRGVTGFLESKFEETLSEEMKVIRSPGVRDTHIHCTFLLLDPVRLDQNIAAAEQAAQGNLKVSDSPVIGVLDESMDLQVLRAVLGKTTVVPVISKADTITAAHMSYLKKAVWDSLKKANIDPLEILTLEDQEEYTSSESADEDDDSEGAEDAQNSVPSSPSSRSQGSATQSPPPIVPFSTLSPDPHSLAAGEEPVGRKFPWGFADPYDPEHCDFVKLKESVFSDWRTELREASRVVWYERWRTSRLNRKTPISAASTPSKKVDDPRSRGRSKSPGGRSRHRSRSRVSTGPGTHLLSEPADEYLRPRSRSRGASPLRVYGNGSRHRPSKSDTDRDAYLRAERDRDHLYHSDTGESKGPKRDKRDYTRSPNLRPSRYDVPSDDEYLNSDDEALAYGDIPGGLERGYYGYTSSPRSSSSRVGNTMMTGALNGDARSRHGRSRDSDGFNQAEPGSHPSYARPDPFKYATPRNYPPTQPGRTGPSTSTNEWAPIPECERPGFVPPSSQAEREYIPGAFPQPGRTQSERPVTSGAPTFSVPQYMNLEAHSNPYAAWSGLPISMPTGHAYASSVNPPAYDRPPPSDTNVQTPYANLPAFQYAQIDPKVKYGSKGSSAKPVAYSAAPQYSKRSDANKNEPGKYTNISYSAAPQFSLKIPTGRAESEQQYVEIKPAERPVTRPASDSVSSGNNLSVGTLDPGFRPASPMLEPYKGTYQSISPMPSPMFVPSKRDDDVSDVEPLDTGSDTSGHKKNRRKKSKDSKELKEPKDDRSKRDSSRVRHEQEESQEQALVLISPSATKKKVTFYDPEPDVIAMKDAMSHIRGVDNKVFIRVLPNLTGDEVLDLRAEYKKHVKVHGKGINLAKHIRSKLGNSAFGKVCYATAMGRWESEAFWANCYYQASTSRRELLIESLFGRSNSEIRAIKECFRDSRYQHSLEKCMKTELKADKFRTAVLLALEETRQSEREPIDPIMVERDVHELHKALMSRHGGETAMIYIIVRRSDSHLWEVLQAYEEIYRQNFARAMIAKSQNLVGETLAHILNGVINRPMRDALLLHQALRESRSGKERSELLISRLVRLHWEPRHLERVKSEFRRRYGERLEEAIAEEVLPTNGGSEWGEFCIELARSSKALSKRV</sequence>
<dbReference type="OrthoDB" id="2134400at2759"/>
<dbReference type="SUPFAM" id="SSF52540">
    <property type="entry name" value="P-loop containing nucleoside triphosphate hydrolases"/>
    <property type="match status" value="1"/>
</dbReference>
<feature type="region of interest" description="Disordered" evidence="2">
    <location>
        <begin position="504"/>
        <end position="784"/>
    </location>
</feature>
<feature type="compositionally biased region" description="Polar residues" evidence="2">
    <location>
        <begin position="115"/>
        <end position="132"/>
    </location>
</feature>
<dbReference type="GO" id="GO:0005509">
    <property type="term" value="F:calcium ion binding"/>
    <property type="evidence" value="ECO:0007669"/>
    <property type="project" value="InterPro"/>
</dbReference>
<feature type="compositionally biased region" description="Polar residues" evidence="2">
    <location>
        <begin position="932"/>
        <end position="944"/>
    </location>
</feature>
<dbReference type="GO" id="GO:0005544">
    <property type="term" value="F:calcium-dependent phospholipid binding"/>
    <property type="evidence" value="ECO:0007669"/>
    <property type="project" value="InterPro"/>
</dbReference>
<dbReference type="Proteomes" id="UP000325780">
    <property type="component" value="Unassembled WGS sequence"/>
</dbReference>
<gene>
    <name evidence="4" type="ORF">BDV25DRAFT_129539</name>
</gene>
<evidence type="ECO:0000256" key="2">
    <source>
        <dbReference type="SAM" id="MobiDB-lite"/>
    </source>
</evidence>
<feature type="compositionally biased region" description="Basic and acidic residues" evidence="2">
    <location>
        <begin position="73"/>
        <end position="83"/>
    </location>
</feature>
<dbReference type="InterPro" id="IPR027417">
    <property type="entry name" value="P-loop_NTPase"/>
</dbReference>
<dbReference type="GO" id="GO:0005525">
    <property type="term" value="F:GTP binding"/>
    <property type="evidence" value="ECO:0007669"/>
    <property type="project" value="UniProtKB-KW"/>
</dbReference>
<comment type="similarity">
    <text evidence="1">Belongs to the TRAFAC class TrmE-Era-EngA-EngB-Septin-like GTPase superfamily. Septin GTPase family.</text>
</comment>
<keyword evidence="5" id="KW-1185">Reference proteome</keyword>
<feature type="domain" description="Septin-type G" evidence="3">
    <location>
        <begin position="170"/>
        <end position="505"/>
    </location>
</feature>
<feature type="compositionally biased region" description="Acidic residues" evidence="2">
    <location>
        <begin position="386"/>
        <end position="407"/>
    </location>
</feature>
<keyword evidence="1" id="KW-0342">GTP-binding</keyword>
<feature type="region of interest" description="Disordered" evidence="2">
    <location>
        <begin position="1"/>
        <end position="135"/>
    </location>
</feature>
<keyword evidence="1" id="KW-0547">Nucleotide-binding</keyword>
<accession>A0A5N6TW09</accession>
<feature type="compositionally biased region" description="Basic and acidic residues" evidence="2">
    <location>
        <begin position="584"/>
        <end position="622"/>
    </location>
</feature>
<feature type="compositionally biased region" description="Polar residues" evidence="2">
    <location>
        <begin position="774"/>
        <end position="784"/>
    </location>
</feature>
<reference evidence="4 5" key="1">
    <citation type="submission" date="2019-04" db="EMBL/GenBank/DDBJ databases">
        <title>Friends and foes A comparative genomics study of 23 Aspergillus species from section Flavi.</title>
        <authorList>
            <consortium name="DOE Joint Genome Institute"/>
            <person name="Kjaerbolling I."/>
            <person name="Vesth T."/>
            <person name="Frisvad J.C."/>
            <person name="Nybo J.L."/>
            <person name="Theobald S."/>
            <person name="Kildgaard S."/>
            <person name="Isbrandt T."/>
            <person name="Kuo A."/>
            <person name="Sato A."/>
            <person name="Lyhne E.K."/>
            <person name="Kogle M.E."/>
            <person name="Wiebenga A."/>
            <person name="Kun R.S."/>
            <person name="Lubbers R.J."/>
            <person name="Makela M.R."/>
            <person name="Barry K."/>
            <person name="Chovatia M."/>
            <person name="Clum A."/>
            <person name="Daum C."/>
            <person name="Haridas S."/>
            <person name="He G."/>
            <person name="LaButti K."/>
            <person name="Lipzen A."/>
            <person name="Mondo S."/>
            <person name="Riley R."/>
            <person name="Salamov A."/>
            <person name="Simmons B.A."/>
            <person name="Magnuson J.K."/>
            <person name="Henrissat B."/>
            <person name="Mortensen U.H."/>
            <person name="Larsen T.O."/>
            <person name="Devries R.P."/>
            <person name="Grigoriev I.V."/>
            <person name="Machida M."/>
            <person name="Baker S.E."/>
            <person name="Andersen M.R."/>
        </authorList>
    </citation>
    <scope>NUCLEOTIDE SEQUENCE [LARGE SCALE GENOMIC DNA]</scope>
    <source>
        <strain evidence="4 5">IBT 18842</strain>
    </source>
</reference>
<dbReference type="Gene3D" id="3.40.50.300">
    <property type="entry name" value="P-loop containing nucleotide triphosphate hydrolases"/>
    <property type="match status" value="1"/>
</dbReference>
<feature type="region of interest" description="Disordered" evidence="2">
    <location>
        <begin position="386"/>
        <end position="450"/>
    </location>
</feature>
<feature type="compositionally biased region" description="Low complexity" evidence="2">
    <location>
        <begin position="408"/>
        <end position="427"/>
    </location>
</feature>
<dbReference type="Pfam" id="PF00735">
    <property type="entry name" value="Septin"/>
    <property type="match status" value="2"/>
</dbReference>
<dbReference type="InterPro" id="IPR037104">
    <property type="entry name" value="Annexin_sf"/>
</dbReference>
<feature type="compositionally biased region" description="Polar residues" evidence="2">
    <location>
        <begin position="731"/>
        <end position="742"/>
    </location>
</feature>
<dbReference type="InterPro" id="IPR030379">
    <property type="entry name" value="G_SEPTIN_dom"/>
</dbReference>
<feature type="region of interest" description="Disordered" evidence="2">
    <location>
        <begin position="910"/>
        <end position="1043"/>
    </location>
</feature>
<protein>
    <submittedName>
        <fullName evidence="4">Annexin</fullName>
    </submittedName>
</protein>
<feature type="compositionally biased region" description="Polar residues" evidence="2">
    <location>
        <begin position="17"/>
        <end position="31"/>
    </location>
</feature>
<proteinExistence type="inferred from homology"/>
<dbReference type="PROSITE" id="PS51719">
    <property type="entry name" value="G_SEPTIN"/>
    <property type="match status" value="1"/>
</dbReference>
<dbReference type="FunFam" id="3.40.50.300:FF:001827">
    <property type="entry name" value="Septin"/>
    <property type="match status" value="1"/>
</dbReference>
<evidence type="ECO:0000259" key="3">
    <source>
        <dbReference type="PROSITE" id="PS51719"/>
    </source>
</evidence>
<dbReference type="SUPFAM" id="SSF47874">
    <property type="entry name" value="Annexin"/>
    <property type="match status" value="1"/>
</dbReference>